<dbReference type="EC" id="2.3.1.30" evidence="6"/>
<evidence type="ECO:0000313" key="7">
    <source>
        <dbReference type="EMBL" id="HJC50584.1"/>
    </source>
</evidence>
<evidence type="ECO:0000256" key="1">
    <source>
        <dbReference type="ARBA" id="ARBA00007274"/>
    </source>
</evidence>
<dbReference type="CDD" id="cd03354">
    <property type="entry name" value="LbH_SAT"/>
    <property type="match status" value="1"/>
</dbReference>
<evidence type="ECO:0000256" key="5">
    <source>
        <dbReference type="ARBA" id="ARBA00023315"/>
    </source>
</evidence>
<evidence type="ECO:0000256" key="2">
    <source>
        <dbReference type="ARBA" id="ARBA00018522"/>
    </source>
</evidence>
<keyword evidence="4" id="KW-0677">Repeat</keyword>
<dbReference type="InterPro" id="IPR005881">
    <property type="entry name" value="Ser_O-AcTrfase"/>
</dbReference>
<dbReference type="PROSITE" id="PS00101">
    <property type="entry name" value="HEXAPEP_TRANSFERASES"/>
    <property type="match status" value="1"/>
</dbReference>
<dbReference type="GO" id="GO:0006535">
    <property type="term" value="P:cysteine biosynthetic process from serine"/>
    <property type="evidence" value="ECO:0007669"/>
    <property type="project" value="InterPro"/>
</dbReference>
<proteinExistence type="inferred from homology"/>
<protein>
    <recommendedName>
        <fullName evidence="2 6">Serine acetyltransferase</fullName>
        <ecNumber evidence="6">2.3.1.30</ecNumber>
    </recommendedName>
</protein>
<dbReference type="SUPFAM" id="SSF51161">
    <property type="entry name" value="Trimeric LpxA-like enzymes"/>
    <property type="match status" value="1"/>
</dbReference>
<dbReference type="InterPro" id="IPR011004">
    <property type="entry name" value="Trimer_LpxA-like_sf"/>
</dbReference>
<keyword evidence="5 6" id="KW-0012">Acyltransferase</keyword>
<accession>A0A9D2PHZ2</accession>
<dbReference type="PIRSF" id="PIRSF000441">
    <property type="entry name" value="CysE"/>
    <property type="match status" value="1"/>
</dbReference>
<reference evidence="7" key="2">
    <citation type="submission" date="2021-04" db="EMBL/GenBank/DDBJ databases">
        <authorList>
            <person name="Gilroy R."/>
        </authorList>
    </citation>
    <scope>NUCLEOTIDE SEQUENCE</scope>
    <source>
        <strain evidence="7">ChiSjej3B21-8574</strain>
    </source>
</reference>
<comment type="caution">
    <text evidence="7">The sequence shown here is derived from an EMBL/GenBank/DDBJ whole genome shotgun (WGS) entry which is preliminary data.</text>
</comment>
<dbReference type="Gene3D" id="2.160.10.10">
    <property type="entry name" value="Hexapeptide repeat proteins"/>
    <property type="match status" value="1"/>
</dbReference>
<dbReference type="GO" id="GO:0005737">
    <property type="term" value="C:cytoplasm"/>
    <property type="evidence" value="ECO:0007669"/>
    <property type="project" value="InterPro"/>
</dbReference>
<evidence type="ECO:0000256" key="3">
    <source>
        <dbReference type="ARBA" id="ARBA00022679"/>
    </source>
</evidence>
<sequence length="167" mass="18546">MTGKQYKLGLKSLLQRHLFHNLQFTYYFRKYEESAGFLSRLMIYKLSRKYGLEISPKAQIGEGMYLGHPYNITVGDGVIIGKNVNLHKGCTIGRTNRGNIGSPVIGNCVFIGINATIVGNIHIGNDVLIAPNSYVNIDVPDHSVVIGNPAIIHHHNHATKDYIVFTV</sequence>
<dbReference type="InterPro" id="IPR001451">
    <property type="entry name" value="Hexapep"/>
</dbReference>
<keyword evidence="3 6" id="KW-0808">Transferase</keyword>
<comment type="similarity">
    <text evidence="1 6">Belongs to the transferase hexapeptide repeat family.</text>
</comment>
<organism evidence="7 8">
    <name type="scientific">Candidatus Anaerostipes avistercoris</name>
    <dbReference type="NCBI Taxonomy" id="2838462"/>
    <lineage>
        <taxon>Bacteria</taxon>
        <taxon>Bacillati</taxon>
        <taxon>Bacillota</taxon>
        <taxon>Clostridia</taxon>
        <taxon>Lachnospirales</taxon>
        <taxon>Lachnospiraceae</taxon>
        <taxon>Anaerostipes</taxon>
    </lineage>
</organism>
<dbReference type="GO" id="GO:0009001">
    <property type="term" value="F:serine O-acetyltransferase activity"/>
    <property type="evidence" value="ECO:0007669"/>
    <property type="project" value="UniProtKB-EC"/>
</dbReference>
<dbReference type="Proteomes" id="UP000823904">
    <property type="component" value="Unassembled WGS sequence"/>
</dbReference>
<dbReference type="AlphaFoldDB" id="A0A9D2PHZ2"/>
<name>A0A9D2PHZ2_9FIRM</name>
<gene>
    <name evidence="7" type="ORF">H9754_08460</name>
</gene>
<dbReference type="InterPro" id="IPR018357">
    <property type="entry name" value="Hexapep_transf_CS"/>
</dbReference>
<evidence type="ECO:0000313" key="8">
    <source>
        <dbReference type="Proteomes" id="UP000823904"/>
    </source>
</evidence>
<comment type="catalytic activity">
    <reaction evidence="6">
        <text>L-serine + acetyl-CoA = O-acetyl-L-serine + CoA</text>
        <dbReference type="Rhea" id="RHEA:24560"/>
        <dbReference type="ChEBI" id="CHEBI:33384"/>
        <dbReference type="ChEBI" id="CHEBI:57287"/>
        <dbReference type="ChEBI" id="CHEBI:57288"/>
        <dbReference type="ChEBI" id="CHEBI:58340"/>
        <dbReference type="EC" id="2.3.1.30"/>
    </reaction>
</comment>
<reference evidence="7" key="1">
    <citation type="journal article" date="2021" name="PeerJ">
        <title>Extensive microbial diversity within the chicken gut microbiome revealed by metagenomics and culture.</title>
        <authorList>
            <person name="Gilroy R."/>
            <person name="Ravi A."/>
            <person name="Getino M."/>
            <person name="Pursley I."/>
            <person name="Horton D.L."/>
            <person name="Alikhan N.F."/>
            <person name="Baker D."/>
            <person name="Gharbi K."/>
            <person name="Hall N."/>
            <person name="Watson M."/>
            <person name="Adriaenssens E.M."/>
            <person name="Foster-Nyarko E."/>
            <person name="Jarju S."/>
            <person name="Secka A."/>
            <person name="Antonio M."/>
            <person name="Oren A."/>
            <person name="Chaudhuri R.R."/>
            <person name="La Ragione R."/>
            <person name="Hildebrand F."/>
            <person name="Pallen M.J."/>
        </authorList>
    </citation>
    <scope>NUCLEOTIDE SEQUENCE</scope>
    <source>
        <strain evidence="7">ChiSjej3B21-8574</strain>
    </source>
</reference>
<evidence type="ECO:0000256" key="6">
    <source>
        <dbReference type="PIRNR" id="PIRNR000441"/>
    </source>
</evidence>
<evidence type="ECO:0000256" key="4">
    <source>
        <dbReference type="ARBA" id="ARBA00022737"/>
    </source>
</evidence>
<dbReference type="EMBL" id="DWWD01000032">
    <property type="protein sequence ID" value="HJC50584.1"/>
    <property type="molecule type" value="Genomic_DNA"/>
</dbReference>
<dbReference type="InterPro" id="IPR045304">
    <property type="entry name" value="LbH_SAT"/>
</dbReference>
<dbReference type="PANTHER" id="PTHR42811">
    <property type="entry name" value="SERINE ACETYLTRANSFERASE"/>
    <property type="match status" value="1"/>
</dbReference>
<dbReference type="Pfam" id="PF00132">
    <property type="entry name" value="Hexapep"/>
    <property type="match status" value="1"/>
</dbReference>